<evidence type="ECO:0000313" key="3">
    <source>
        <dbReference type="EMBL" id="GLD56185.1"/>
    </source>
</evidence>
<dbReference type="SMART" id="SM00832">
    <property type="entry name" value="C8"/>
    <property type="match status" value="1"/>
</dbReference>
<dbReference type="InterPro" id="IPR014853">
    <property type="entry name" value="VWF/SSPO/ZAN-like_Cys-rich_dom"/>
</dbReference>
<reference evidence="3" key="1">
    <citation type="submission" date="2022-08" db="EMBL/GenBank/DDBJ databases">
        <title>Genome sequencing of akame (Lates japonicus).</title>
        <authorList>
            <person name="Hashiguchi Y."/>
            <person name="Takahashi H."/>
        </authorList>
    </citation>
    <scope>NUCLEOTIDE SEQUENCE</scope>
    <source>
        <strain evidence="3">Kochi</strain>
    </source>
</reference>
<gene>
    <name evidence="3" type="ORF">AKAME5_002983700</name>
    <name evidence="4" type="ORF">AKAME5_002983800</name>
    <name evidence="5" type="ORF">AKAME5_002983900</name>
    <name evidence="6" type="ORF">AKAME5_002984000</name>
</gene>
<dbReference type="PANTHER" id="PTHR11339">
    <property type="entry name" value="EXTRACELLULAR MATRIX GLYCOPROTEIN RELATED"/>
    <property type="match status" value="1"/>
</dbReference>
<evidence type="ECO:0000313" key="7">
    <source>
        <dbReference type="Proteomes" id="UP001279410"/>
    </source>
</evidence>
<dbReference type="Pfam" id="PF01826">
    <property type="entry name" value="TIL"/>
    <property type="match status" value="1"/>
</dbReference>
<feature type="non-terminal residue" evidence="3">
    <location>
        <position position="1"/>
    </location>
</feature>
<keyword evidence="7" id="KW-1185">Reference proteome</keyword>
<dbReference type="EMBL" id="BRZM01007686">
    <property type="protein sequence ID" value="GLD56186.1"/>
    <property type="molecule type" value="Genomic_DNA"/>
</dbReference>
<dbReference type="Proteomes" id="UP001279410">
    <property type="component" value="Unassembled WGS sequence"/>
</dbReference>
<dbReference type="AlphaFoldDB" id="A0AAD3ML62"/>
<dbReference type="InterPro" id="IPR050780">
    <property type="entry name" value="Mucin_vWF_Thrombospondin_sf"/>
</dbReference>
<dbReference type="GO" id="GO:0005615">
    <property type="term" value="C:extracellular space"/>
    <property type="evidence" value="ECO:0007669"/>
    <property type="project" value="TreeGrafter"/>
</dbReference>
<name>A0AAD3ML62_LATJO</name>
<protein>
    <submittedName>
        <fullName evidence="3">IgGFc-binding protein-like protein</fullName>
    </submittedName>
</protein>
<dbReference type="InterPro" id="IPR036084">
    <property type="entry name" value="Ser_inhib-like_sf"/>
</dbReference>
<evidence type="ECO:0000256" key="1">
    <source>
        <dbReference type="ARBA" id="ARBA00023157"/>
    </source>
</evidence>
<organism evidence="3 7">
    <name type="scientific">Lates japonicus</name>
    <name type="common">Japanese lates</name>
    <dbReference type="NCBI Taxonomy" id="270547"/>
    <lineage>
        <taxon>Eukaryota</taxon>
        <taxon>Metazoa</taxon>
        <taxon>Chordata</taxon>
        <taxon>Craniata</taxon>
        <taxon>Vertebrata</taxon>
        <taxon>Euteleostomi</taxon>
        <taxon>Actinopterygii</taxon>
        <taxon>Neopterygii</taxon>
        <taxon>Teleostei</taxon>
        <taxon>Neoteleostei</taxon>
        <taxon>Acanthomorphata</taxon>
        <taxon>Carangaria</taxon>
        <taxon>Carangaria incertae sedis</taxon>
        <taxon>Centropomidae</taxon>
        <taxon>Lates</taxon>
    </lineage>
</organism>
<proteinExistence type="predicted"/>
<evidence type="ECO:0000313" key="4">
    <source>
        <dbReference type="EMBL" id="GLD56186.1"/>
    </source>
</evidence>
<dbReference type="InterPro" id="IPR002919">
    <property type="entry name" value="TIL_dom"/>
</dbReference>
<evidence type="ECO:0000313" key="5">
    <source>
        <dbReference type="EMBL" id="GLD56187.1"/>
    </source>
</evidence>
<keyword evidence="1" id="KW-1015">Disulfide bond</keyword>
<dbReference type="CDD" id="cd19941">
    <property type="entry name" value="TIL"/>
    <property type="match status" value="1"/>
</dbReference>
<dbReference type="Gene3D" id="2.10.25.10">
    <property type="entry name" value="Laminin"/>
    <property type="match status" value="1"/>
</dbReference>
<evidence type="ECO:0000313" key="6">
    <source>
        <dbReference type="EMBL" id="GLD56188.1"/>
    </source>
</evidence>
<dbReference type="PANTHER" id="PTHR11339:SF244">
    <property type="entry name" value="IGGFC-BINDING PROTEIN"/>
    <property type="match status" value="1"/>
</dbReference>
<feature type="domain" description="VWF/SSPO/Zonadhesin-like cysteine-rich" evidence="2">
    <location>
        <begin position="45"/>
        <end position="120"/>
    </location>
</feature>
<dbReference type="EMBL" id="BRZM01007687">
    <property type="protein sequence ID" value="GLD56188.1"/>
    <property type="molecule type" value="Genomic_DNA"/>
</dbReference>
<dbReference type="SUPFAM" id="SSF57567">
    <property type="entry name" value="Serine protease inhibitors"/>
    <property type="match status" value="1"/>
</dbReference>
<sequence>MQMRNGKQASTPEALGQSWKVATIPGCVDGCSGPCPGCNDTQRALYSTNSYCGLISDPAGPFRDCHSKVDPAGFLSDCLYDVCLYQGSRNMQCKTLTAYTAACQLKGATVYSWRSDQFCDAQCPSNSHYELCTSGCTGSCEKDSTLSNCGAQCMEGCACYEGYLMSGDECVPANQCGCTYEGKYYQHGQVFYPDALCQKECTCNGT</sequence>
<dbReference type="EMBL" id="BRZM01007686">
    <property type="protein sequence ID" value="GLD56185.1"/>
    <property type="molecule type" value="Genomic_DNA"/>
</dbReference>
<dbReference type="FunFam" id="2.10.25.10:FF:000055">
    <property type="entry name" value="alpha-tectorin isoform X1"/>
    <property type="match status" value="1"/>
</dbReference>
<comment type="caution">
    <text evidence="3">The sequence shown here is derived from an EMBL/GenBank/DDBJ whole genome shotgun (WGS) entry which is preliminary data.</text>
</comment>
<evidence type="ECO:0000259" key="2">
    <source>
        <dbReference type="SMART" id="SM00832"/>
    </source>
</evidence>
<dbReference type="EMBL" id="BRZM01007687">
    <property type="protein sequence ID" value="GLD56187.1"/>
    <property type="molecule type" value="Genomic_DNA"/>
</dbReference>
<accession>A0AAD3ML62</accession>
<dbReference type="GO" id="GO:0031012">
    <property type="term" value="C:extracellular matrix"/>
    <property type="evidence" value="ECO:0007669"/>
    <property type="project" value="TreeGrafter"/>
</dbReference>
<dbReference type="Pfam" id="PF08742">
    <property type="entry name" value="C8"/>
    <property type="match status" value="1"/>
</dbReference>